<dbReference type="GO" id="GO:0005524">
    <property type="term" value="F:ATP binding"/>
    <property type="evidence" value="ECO:0007669"/>
    <property type="project" value="UniProtKB-UniRule"/>
</dbReference>
<dbReference type="PROSITE" id="PS00107">
    <property type="entry name" value="PROTEIN_KINASE_ATP"/>
    <property type="match status" value="1"/>
</dbReference>
<keyword evidence="6" id="KW-0723">Serine/threonine-protein kinase</keyword>
<reference evidence="9" key="2">
    <citation type="submission" date="2018-05" db="EMBL/GenBank/DDBJ databases">
        <title>OpunRS2 (Oryza punctata Reference Sequence Version 2).</title>
        <authorList>
            <person name="Zhang J."/>
            <person name="Kudrna D."/>
            <person name="Lee S."/>
            <person name="Talag J."/>
            <person name="Welchert J."/>
            <person name="Wing R.A."/>
        </authorList>
    </citation>
    <scope>NUCLEOTIDE SEQUENCE [LARGE SCALE GENOMIC DNA]</scope>
</reference>
<organism evidence="9">
    <name type="scientific">Oryza punctata</name>
    <name type="common">Red rice</name>
    <dbReference type="NCBI Taxonomy" id="4537"/>
    <lineage>
        <taxon>Eukaryota</taxon>
        <taxon>Viridiplantae</taxon>
        <taxon>Streptophyta</taxon>
        <taxon>Embryophyta</taxon>
        <taxon>Tracheophyta</taxon>
        <taxon>Spermatophyta</taxon>
        <taxon>Magnoliopsida</taxon>
        <taxon>Liliopsida</taxon>
        <taxon>Poales</taxon>
        <taxon>Poaceae</taxon>
        <taxon>BOP clade</taxon>
        <taxon>Oryzoideae</taxon>
        <taxon>Oryzeae</taxon>
        <taxon>Oryzinae</taxon>
        <taxon>Oryza</taxon>
    </lineage>
</organism>
<evidence type="ECO:0000256" key="3">
    <source>
        <dbReference type="ARBA" id="ARBA00022777"/>
    </source>
</evidence>
<dbReference type="SUPFAM" id="SSF56112">
    <property type="entry name" value="Protein kinase-like (PK-like)"/>
    <property type="match status" value="1"/>
</dbReference>
<reference evidence="9" key="1">
    <citation type="submission" date="2015-04" db="UniProtKB">
        <authorList>
            <consortium name="EnsemblPlants"/>
        </authorList>
    </citation>
    <scope>IDENTIFICATION</scope>
</reference>
<evidence type="ECO:0000256" key="2">
    <source>
        <dbReference type="ARBA" id="ARBA00022741"/>
    </source>
</evidence>
<dbReference type="InterPro" id="IPR052751">
    <property type="entry name" value="Plant_MAPKKK"/>
</dbReference>
<evidence type="ECO:0000313" key="9">
    <source>
        <dbReference type="EnsemblPlants" id="OPUNC02G13020.1"/>
    </source>
</evidence>
<evidence type="ECO:0000256" key="6">
    <source>
        <dbReference type="RuleBase" id="RU000304"/>
    </source>
</evidence>
<dbReference type="PANTHER" id="PTHR48011">
    <property type="entry name" value="CCR4-NOT TRANSCRIPTIONAL COMPLEX SUBUNIT CAF120-RELATED"/>
    <property type="match status" value="1"/>
</dbReference>
<accession>A0A0E0JZ70</accession>
<dbReference type="eggNOG" id="KOG0198">
    <property type="taxonomic scope" value="Eukaryota"/>
</dbReference>
<proteinExistence type="inferred from homology"/>
<dbReference type="PROSITE" id="PS00108">
    <property type="entry name" value="PROTEIN_KINASE_ST"/>
    <property type="match status" value="1"/>
</dbReference>
<feature type="domain" description="Protein kinase" evidence="8">
    <location>
        <begin position="7"/>
        <end position="266"/>
    </location>
</feature>
<dbReference type="PANTHER" id="PTHR48011:SF4">
    <property type="entry name" value="MITOGEN-ACTIVATED PROTEIN KINASE KINASE KINASE 19"/>
    <property type="match status" value="1"/>
</dbReference>
<dbReference type="GO" id="GO:0004674">
    <property type="term" value="F:protein serine/threonine kinase activity"/>
    <property type="evidence" value="ECO:0007669"/>
    <property type="project" value="UniProtKB-KW"/>
</dbReference>
<dbReference type="HOGENOM" id="CLU_000288_63_23_1"/>
<dbReference type="STRING" id="4537.A0A0E0JZ70"/>
<keyword evidence="4 5" id="KW-0067">ATP-binding</keyword>
<dbReference type="Proteomes" id="UP000026962">
    <property type="component" value="Chromosome 2"/>
</dbReference>
<evidence type="ECO:0000313" key="10">
    <source>
        <dbReference type="Proteomes" id="UP000026962"/>
    </source>
</evidence>
<dbReference type="OMA" id="GCARWMA"/>
<dbReference type="InterPro" id="IPR017441">
    <property type="entry name" value="Protein_kinase_ATP_BS"/>
</dbReference>
<sequence length="448" mass="46635">MGAIGEWRRGPVIGRGATATVSIATERRTGDVFAVKSVDVVRAGVLRREQSMLSALTSPFVVSCVGSDVSAAVDGSGGACYDLFLEYAPGGSLADEIKRCGGRCEEPLIRSRLGDVLRGLAYVHGAGIAHCDVKGRNVLVGADGRAMLADFGCARWMAAEDCNAGGVTIRGTPMFLAPEAARGEAQGTAADIWALGCTVIEMATGGAPWPRFADPVAALHHVAHSGDVPESPAWFSAEGKDFLARCLIRDPAKRWTAEQLLEHPFVASAASNSTSKATQIEQRVSPKSILDQCLWESTSTDSDTTVALAPADRLRALSAGASVAPDWTWSVDDWIAVCGGRTDDHDTTPSPQPDTTTSSRPPPTAGAATTTATTAARAHPAAGAATKQWSIKFARGNWGLGDVQPPGPCKFWVQVVRGAVAVAATVPLMAKSSEITGVERSRVASGSG</sequence>
<dbReference type="PROSITE" id="PS50011">
    <property type="entry name" value="PROTEIN_KINASE_DOM"/>
    <property type="match status" value="1"/>
</dbReference>
<dbReference type="CDD" id="cd06606">
    <property type="entry name" value="STKc_MAPKKK"/>
    <property type="match status" value="1"/>
</dbReference>
<feature type="compositionally biased region" description="Low complexity" evidence="7">
    <location>
        <begin position="353"/>
        <end position="371"/>
    </location>
</feature>
<keyword evidence="2 5" id="KW-0547">Nucleotide-binding</keyword>
<evidence type="ECO:0000256" key="5">
    <source>
        <dbReference type="PROSITE-ProRule" id="PRU10141"/>
    </source>
</evidence>
<keyword evidence="3" id="KW-0418">Kinase</keyword>
<comment type="similarity">
    <text evidence="6">Belongs to the protein kinase superfamily.</text>
</comment>
<keyword evidence="10" id="KW-1185">Reference proteome</keyword>
<dbReference type="FunFam" id="1.10.510.10:FF:000466">
    <property type="entry name" value="MAP kinase kinase kinase18"/>
    <property type="match status" value="1"/>
</dbReference>
<dbReference type="SMART" id="SM00220">
    <property type="entry name" value="S_TKc"/>
    <property type="match status" value="1"/>
</dbReference>
<name>A0A0E0JZ70_ORYPU</name>
<dbReference type="InterPro" id="IPR000719">
    <property type="entry name" value="Prot_kinase_dom"/>
</dbReference>
<evidence type="ECO:0000256" key="1">
    <source>
        <dbReference type="ARBA" id="ARBA00022679"/>
    </source>
</evidence>
<dbReference type="EnsemblPlants" id="OPUNC02G13020.1">
    <property type="protein sequence ID" value="OPUNC02G13020.1"/>
    <property type="gene ID" value="OPUNC02G13020"/>
</dbReference>
<evidence type="ECO:0000256" key="7">
    <source>
        <dbReference type="SAM" id="MobiDB-lite"/>
    </source>
</evidence>
<dbReference type="AlphaFoldDB" id="A0A0E0JZ70"/>
<dbReference type="InterPro" id="IPR008271">
    <property type="entry name" value="Ser/Thr_kinase_AS"/>
</dbReference>
<protein>
    <recommendedName>
        <fullName evidence="8">Protein kinase domain-containing protein</fullName>
    </recommendedName>
</protein>
<dbReference type="Gene3D" id="1.10.510.10">
    <property type="entry name" value="Transferase(Phosphotransferase) domain 1"/>
    <property type="match status" value="1"/>
</dbReference>
<dbReference type="InterPro" id="IPR011009">
    <property type="entry name" value="Kinase-like_dom_sf"/>
</dbReference>
<evidence type="ECO:0000259" key="8">
    <source>
        <dbReference type="PROSITE" id="PS50011"/>
    </source>
</evidence>
<feature type="region of interest" description="Disordered" evidence="7">
    <location>
        <begin position="340"/>
        <end position="371"/>
    </location>
</feature>
<feature type="binding site" evidence="5">
    <location>
        <position position="36"/>
    </location>
    <ligand>
        <name>ATP</name>
        <dbReference type="ChEBI" id="CHEBI:30616"/>
    </ligand>
</feature>
<dbReference type="Pfam" id="PF00069">
    <property type="entry name" value="Pkinase"/>
    <property type="match status" value="1"/>
</dbReference>
<dbReference type="GO" id="GO:0007165">
    <property type="term" value="P:signal transduction"/>
    <property type="evidence" value="ECO:0007669"/>
    <property type="project" value="TreeGrafter"/>
</dbReference>
<evidence type="ECO:0000256" key="4">
    <source>
        <dbReference type="ARBA" id="ARBA00022840"/>
    </source>
</evidence>
<dbReference type="Gramene" id="OPUNC02G13020.1">
    <property type="protein sequence ID" value="OPUNC02G13020.1"/>
    <property type="gene ID" value="OPUNC02G13020"/>
</dbReference>
<keyword evidence="1" id="KW-0808">Transferase</keyword>